<dbReference type="HOGENOM" id="CLU_191294_0_0_7"/>
<organism evidence="1 2">
    <name type="scientific">Campylobacter insulaenigrae NCTC 12927</name>
    <dbReference type="NCBI Taxonomy" id="1031564"/>
    <lineage>
        <taxon>Bacteria</taxon>
        <taxon>Pseudomonadati</taxon>
        <taxon>Campylobacterota</taxon>
        <taxon>Epsilonproteobacteria</taxon>
        <taxon>Campylobacterales</taxon>
        <taxon>Campylobacteraceae</taxon>
        <taxon>Campylobacter</taxon>
    </lineage>
</organism>
<name>A0A0A8H1H8_9BACT</name>
<accession>A0A0A8H1H8</accession>
<reference evidence="1 2" key="1">
    <citation type="journal article" date="2014" name="Genome Biol. Evol.">
        <title>Comparative Genomics of the Campylobacter lari Group.</title>
        <authorList>
            <person name="Miller W.G."/>
            <person name="Yee E."/>
            <person name="Chapman M.H."/>
            <person name="Smith T.P."/>
            <person name="Bono J.L."/>
            <person name="Huynh S."/>
            <person name="Parker C.T."/>
            <person name="Vandamme P."/>
            <person name="Luong K."/>
            <person name="Korlach J."/>
        </authorList>
    </citation>
    <scope>NUCLEOTIDE SEQUENCE [LARGE SCALE GENOMIC DNA]</scope>
    <source>
        <strain evidence="1 2">NCTC 12927</strain>
    </source>
</reference>
<dbReference type="STRING" id="1031564.CINS_0509"/>
<evidence type="ECO:0000313" key="2">
    <source>
        <dbReference type="Proteomes" id="UP000031163"/>
    </source>
</evidence>
<dbReference type="AlphaFoldDB" id="A0A0A8H1H8"/>
<evidence type="ECO:0000313" key="1">
    <source>
        <dbReference type="EMBL" id="AJC87495.1"/>
    </source>
</evidence>
<gene>
    <name evidence="1" type="ORF">CINS_0509</name>
</gene>
<dbReference type="EMBL" id="CP007770">
    <property type="protein sequence ID" value="AJC87495.1"/>
    <property type="molecule type" value="Genomic_DNA"/>
</dbReference>
<proteinExistence type="predicted"/>
<dbReference type="Proteomes" id="UP000031163">
    <property type="component" value="Chromosome"/>
</dbReference>
<protein>
    <submittedName>
        <fullName evidence="1">Uncharacterized protein</fullName>
    </submittedName>
</protein>
<sequence>MNFLEELKGIKKELQKEINIKKNKNKFSANGASIKKSDLNLMQKELSLKNEENKQKKEFEDIFLKEERLANEFMDFVKNSDIKKIK</sequence>
<dbReference type="KEGG" id="cis:CINS_0509"/>